<feature type="region of interest" description="Disordered" evidence="1">
    <location>
        <begin position="59"/>
        <end position="79"/>
    </location>
</feature>
<protein>
    <submittedName>
        <fullName evidence="2">Uncharacterized protein</fullName>
    </submittedName>
</protein>
<name>A0A8H6MVD1_9PEZI</name>
<feature type="region of interest" description="Disordered" evidence="1">
    <location>
        <begin position="1"/>
        <end position="29"/>
    </location>
</feature>
<evidence type="ECO:0000313" key="2">
    <source>
        <dbReference type="EMBL" id="KAF6809551.1"/>
    </source>
</evidence>
<evidence type="ECO:0000313" key="3">
    <source>
        <dbReference type="Proteomes" id="UP000652219"/>
    </source>
</evidence>
<keyword evidence="3" id="KW-1185">Reference proteome</keyword>
<proteinExistence type="predicted"/>
<organism evidence="2 3">
    <name type="scientific">Colletotrichum sojae</name>
    <dbReference type="NCBI Taxonomy" id="2175907"/>
    <lineage>
        <taxon>Eukaryota</taxon>
        <taxon>Fungi</taxon>
        <taxon>Dikarya</taxon>
        <taxon>Ascomycota</taxon>
        <taxon>Pezizomycotina</taxon>
        <taxon>Sordariomycetes</taxon>
        <taxon>Hypocreomycetidae</taxon>
        <taxon>Glomerellales</taxon>
        <taxon>Glomerellaceae</taxon>
        <taxon>Colletotrichum</taxon>
        <taxon>Colletotrichum orchidearum species complex</taxon>
    </lineage>
</organism>
<accession>A0A8H6MVD1</accession>
<feature type="compositionally biased region" description="Basic and acidic residues" evidence="1">
    <location>
        <begin position="1"/>
        <end position="13"/>
    </location>
</feature>
<comment type="caution">
    <text evidence="2">The sequence shown here is derived from an EMBL/GenBank/DDBJ whole genome shotgun (WGS) entry which is preliminary data.</text>
</comment>
<dbReference type="EMBL" id="WIGN01000099">
    <property type="protein sequence ID" value="KAF6809551.1"/>
    <property type="molecule type" value="Genomic_DNA"/>
</dbReference>
<evidence type="ECO:0000256" key="1">
    <source>
        <dbReference type="SAM" id="MobiDB-lite"/>
    </source>
</evidence>
<dbReference type="Proteomes" id="UP000652219">
    <property type="component" value="Unassembled WGS sequence"/>
</dbReference>
<reference evidence="2 3" key="1">
    <citation type="journal article" date="2020" name="Phytopathology">
        <title>Genome Sequence Resources of Colletotrichum truncatum, C. plurivorum, C. musicola, and C. sojae: Four Species Pathogenic to Soybean (Glycine max).</title>
        <authorList>
            <person name="Rogerio F."/>
            <person name="Boufleur T.R."/>
            <person name="Ciampi-Guillardi M."/>
            <person name="Sukno S.A."/>
            <person name="Thon M.R."/>
            <person name="Massola Junior N.S."/>
            <person name="Baroncelli R."/>
        </authorList>
    </citation>
    <scope>NUCLEOTIDE SEQUENCE [LARGE SCALE GENOMIC DNA]</scope>
    <source>
        <strain evidence="2 3">LFN0009</strain>
    </source>
</reference>
<dbReference type="AlphaFoldDB" id="A0A8H6MVD1"/>
<gene>
    <name evidence="2" type="ORF">CSOJ01_06842</name>
</gene>
<sequence>MVEKESTGGEDGRVCSSRRGPGADEDDDEAWRLLAETRQKKLPARISSCLRRRVAAQSRWRGRPLSGGQTGQQPPSGAVGRLSRYISVPPANVHVTSLLCRVLWQAPRYRYLGHEPVNGDAAHHQVE</sequence>